<accession>Q0W332</accession>
<dbReference type="GO" id="GO:0019386">
    <property type="term" value="P:methanogenesis, from carbon dioxide"/>
    <property type="evidence" value="ECO:0007669"/>
    <property type="project" value="UniProtKB-UniRule"/>
</dbReference>
<dbReference type="AlphaFoldDB" id="Q0W332"/>
<dbReference type="GO" id="GO:0032259">
    <property type="term" value="P:methylation"/>
    <property type="evidence" value="ECO:0007669"/>
    <property type="project" value="UniProtKB-KW"/>
</dbReference>
<evidence type="ECO:0000256" key="9">
    <source>
        <dbReference type="ARBA" id="ARBA00023136"/>
    </source>
</evidence>
<dbReference type="eggNOG" id="arCOG03380">
    <property type="taxonomic scope" value="Archaea"/>
</dbReference>
<dbReference type="Proteomes" id="UP000000663">
    <property type="component" value="Chromosome"/>
</dbReference>
<keyword evidence="3 10" id="KW-0489">Methyltransferase</keyword>
<comment type="similarity">
    <text evidence="10">Belongs to the MtrG family.</text>
</comment>
<comment type="pathway">
    <text evidence="10">One-carbon metabolism; methanogenesis from CO(2); methyl-coenzyme M from 5,10-methylene-5,6,7,8-tetrahydromethanopterin: step 2/2.</text>
</comment>
<dbReference type="Pfam" id="PF04210">
    <property type="entry name" value="MtrG"/>
    <property type="match status" value="1"/>
</dbReference>
<dbReference type="RefSeq" id="WP_012035363.1">
    <property type="nucleotide sequence ID" value="NC_009464.1"/>
</dbReference>
<dbReference type="UniPathway" id="UPA00640">
    <property type="reaction ID" value="UER00698"/>
</dbReference>
<comment type="catalytic activity">
    <reaction evidence="10">
        <text>5-methyl-5,6,7,8-tetrahydromethanopterin + coenzyme M + 2 Na(+)(in) = 5,6,7,8-tetrahydromethanopterin + methyl-coenzyme M + 2 Na(+)(out)</text>
        <dbReference type="Rhea" id="RHEA:53492"/>
        <dbReference type="ChEBI" id="CHEBI:29101"/>
        <dbReference type="ChEBI" id="CHEBI:58103"/>
        <dbReference type="ChEBI" id="CHEBI:58116"/>
        <dbReference type="ChEBI" id="CHEBI:58286"/>
        <dbReference type="ChEBI" id="CHEBI:58319"/>
        <dbReference type="EC" id="7.2.1.4"/>
    </reaction>
</comment>
<evidence type="ECO:0000256" key="1">
    <source>
        <dbReference type="ARBA" id="ARBA00022475"/>
    </source>
</evidence>
<keyword evidence="2 10" id="KW-0554">One-carbon metabolism</keyword>
<evidence type="ECO:0000256" key="4">
    <source>
        <dbReference type="ARBA" id="ARBA00022679"/>
    </source>
</evidence>
<feature type="transmembrane region" description="Helical" evidence="10">
    <location>
        <begin position="43"/>
        <end position="65"/>
    </location>
</feature>
<dbReference type="EMBL" id="AM114193">
    <property type="protein sequence ID" value="CAJ37211.1"/>
    <property type="molecule type" value="Genomic_DNA"/>
</dbReference>
<proteinExistence type="inferred from homology"/>
<evidence type="ECO:0000256" key="6">
    <source>
        <dbReference type="ARBA" id="ARBA00022967"/>
    </source>
</evidence>
<evidence type="ECO:0000313" key="12">
    <source>
        <dbReference type="Proteomes" id="UP000000663"/>
    </source>
</evidence>
<gene>
    <name evidence="10 11" type="primary">mtrG</name>
    <name evidence="11" type="ORF">RCIX2070</name>
</gene>
<keyword evidence="4 10" id="KW-0808">Transferase</keyword>
<dbReference type="GO" id="GO:0030269">
    <property type="term" value="F:tetrahydromethanopterin S-methyltransferase activity"/>
    <property type="evidence" value="ECO:0007669"/>
    <property type="project" value="UniProtKB-UniRule"/>
</dbReference>
<evidence type="ECO:0000256" key="7">
    <source>
        <dbReference type="ARBA" id="ARBA00022989"/>
    </source>
</evidence>
<dbReference type="EC" id="7.2.1.4" evidence="10"/>
<dbReference type="NCBIfam" id="TIGR01149">
    <property type="entry name" value="mtrG"/>
    <property type="match status" value="1"/>
</dbReference>
<comment type="subcellular location">
    <subcellularLocation>
        <location evidence="10">Cell membrane</location>
        <topology evidence="10">Single-pass membrane protein</topology>
    </subcellularLocation>
</comment>
<dbReference type="OrthoDB" id="147532at2157"/>
<name>Q0W332_METAR</name>
<keyword evidence="1 10" id="KW-1003">Cell membrane</keyword>
<evidence type="ECO:0000256" key="2">
    <source>
        <dbReference type="ARBA" id="ARBA00022563"/>
    </source>
</evidence>
<keyword evidence="8 10" id="KW-0484">Methanogenesis</keyword>
<evidence type="ECO:0000313" key="11">
    <source>
        <dbReference type="EMBL" id="CAJ37211.1"/>
    </source>
</evidence>
<comment type="subunit">
    <text evidence="10">The complex is composed of 8 subunits; MtrA, MtrB, MtrC, MtrD, MtrE, MtrF, MtrG and MtrH.</text>
</comment>
<evidence type="ECO:0000256" key="3">
    <source>
        <dbReference type="ARBA" id="ARBA00022603"/>
    </source>
</evidence>
<dbReference type="InterPro" id="IPR005866">
    <property type="entry name" value="THM_MeTrfase_su_G"/>
</dbReference>
<keyword evidence="9 10" id="KW-0472">Membrane</keyword>
<dbReference type="GeneID" id="5145379"/>
<dbReference type="GO" id="GO:0006730">
    <property type="term" value="P:one-carbon metabolic process"/>
    <property type="evidence" value="ECO:0007669"/>
    <property type="project" value="UniProtKB-UniRule"/>
</dbReference>
<dbReference type="KEGG" id="rci:RCIX2070"/>
<evidence type="ECO:0000256" key="8">
    <source>
        <dbReference type="ARBA" id="ARBA00022994"/>
    </source>
</evidence>
<evidence type="ECO:0000256" key="5">
    <source>
        <dbReference type="ARBA" id="ARBA00022692"/>
    </source>
</evidence>
<dbReference type="HAMAP" id="MF_01500">
    <property type="entry name" value="MtrG"/>
    <property type="match status" value="1"/>
</dbReference>
<reference evidence="11 12" key="1">
    <citation type="journal article" date="2006" name="Science">
        <title>Genome of rice cluster I archaea -- the key methane producers in the rice rhizosphere.</title>
        <authorList>
            <person name="Erkel C."/>
            <person name="Kube M."/>
            <person name="Reinhardt R."/>
            <person name="Liesack W."/>
        </authorList>
    </citation>
    <scope>NUCLEOTIDE SEQUENCE [LARGE SCALE GENOMIC DNA]</scope>
    <source>
        <strain evidence="12">DSM 22066 / NBRC 105507 / MRE50</strain>
    </source>
</reference>
<comment type="function">
    <text evidence="10">Part of a complex that catalyzes the formation of methyl-coenzyme M and tetrahydromethanopterin from coenzyme M and methyl-tetrahydromethanopterin. This is an energy-conserving, sodium-ion translocating step.</text>
</comment>
<keyword evidence="5 10" id="KW-0812">Transmembrane</keyword>
<dbReference type="GO" id="GO:0005886">
    <property type="term" value="C:plasma membrane"/>
    <property type="evidence" value="ECO:0007669"/>
    <property type="project" value="UniProtKB-SubCell"/>
</dbReference>
<sequence length="66" mass="7465">MYVDPKDYAAAIKKVDGIEEKVEFTFAEIQQTEGKRLGREVGILYGFLFGALIYIAYSIFIQLGLI</sequence>
<organism evidence="11 12">
    <name type="scientific">Methanocella arvoryzae (strain DSM 22066 / NBRC 105507 / MRE50)</name>
    <dbReference type="NCBI Taxonomy" id="351160"/>
    <lineage>
        <taxon>Archaea</taxon>
        <taxon>Methanobacteriati</taxon>
        <taxon>Methanobacteriota</taxon>
        <taxon>Stenosarchaea group</taxon>
        <taxon>Methanomicrobia</taxon>
        <taxon>Methanocellales</taxon>
        <taxon>Methanocellaceae</taxon>
        <taxon>Methanocella</taxon>
    </lineage>
</organism>
<evidence type="ECO:0000256" key="10">
    <source>
        <dbReference type="HAMAP-Rule" id="MF_01500"/>
    </source>
</evidence>
<keyword evidence="6 10" id="KW-1278">Translocase</keyword>
<protein>
    <recommendedName>
        <fullName evidence="10">Tetrahydromethanopterin S-methyltransferase subunit G</fullName>
        <ecNumber evidence="10">7.2.1.4</ecNumber>
    </recommendedName>
    <alternativeName>
        <fullName evidence="10">N5-methyltetrahydromethanopterin--coenzyme M methyltransferase subunit G</fullName>
    </alternativeName>
</protein>
<dbReference type="STRING" id="351160.RCIX2070"/>
<keyword evidence="7 10" id="KW-1133">Transmembrane helix</keyword>
<keyword evidence="12" id="KW-1185">Reference proteome</keyword>